<dbReference type="InterPro" id="IPR036291">
    <property type="entry name" value="NAD(P)-bd_dom_sf"/>
</dbReference>
<dbReference type="Proteomes" id="UP000432516">
    <property type="component" value="Unassembled WGS sequence"/>
</dbReference>
<dbReference type="PRINTS" id="PR00081">
    <property type="entry name" value="GDHRDH"/>
</dbReference>
<dbReference type="PANTHER" id="PTHR42879:SF6">
    <property type="entry name" value="NADPH-DEPENDENT REDUCTASE BACG"/>
    <property type="match status" value="1"/>
</dbReference>
<dbReference type="AlphaFoldDB" id="A0A6I2NQY0"/>
<dbReference type="InterPro" id="IPR002347">
    <property type="entry name" value="SDR_fam"/>
</dbReference>
<dbReference type="Gene3D" id="3.40.50.720">
    <property type="entry name" value="NAD(P)-binding Rossmann-like Domain"/>
    <property type="match status" value="1"/>
</dbReference>
<organism evidence="2 3">
    <name type="scientific">Parabacteroides distasonis</name>
    <dbReference type="NCBI Taxonomy" id="823"/>
    <lineage>
        <taxon>Bacteria</taxon>
        <taxon>Pseudomonadati</taxon>
        <taxon>Bacteroidota</taxon>
        <taxon>Bacteroidia</taxon>
        <taxon>Bacteroidales</taxon>
        <taxon>Tannerellaceae</taxon>
        <taxon>Parabacteroides</taxon>
    </lineage>
</organism>
<accession>A0A6I2NQY0</accession>
<dbReference type="Pfam" id="PF13561">
    <property type="entry name" value="adh_short_C2"/>
    <property type="match status" value="1"/>
</dbReference>
<proteinExistence type="inferred from homology"/>
<dbReference type="EMBL" id="WKNE01000011">
    <property type="protein sequence ID" value="MRZ55953.1"/>
    <property type="molecule type" value="Genomic_DNA"/>
</dbReference>
<dbReference type="SUPFAM" id="SSF51735">
    <property type="entry name" value="NAD(P)-binding Rossmann-fold domains"/>
    <property type="match status" value="1"/>
</dbReference>
<comment type="caution">
    <text evidence="2">The sequence shown here is derived from an EMBL/GenBank/DDBJ whole genome shotgun (WGS) entry which is preliminary data.</text>
</comment>
<sequence length="238" mass="25791">MNILVTGGSGGLSKAVVETLARDANNNVYFTYASSAYVAEQIVAAHANVTAVRGDFTDSGQLEDLSRQMLGWDVLVNNAWAGKPEGIHFHKLTQEALLRSFTNNVLPTVSVTQKALETFCEKKSGRIITVLTSYVVGVPPLGYSLYASTKAYLAQMAKSWAKEYGKMGITSNCISPEFMRTGFTVGTDTRVIEQMEASHPLKRLLRPQDVADVIASLAYASPHLNGVNIPINAGMQMI</sequence>
<evidence type="ECO:0000313" key="2">
    <source>
        <dbReference type="EMBL" id="MRZ55953.1"/>
    </source>
</evidence>
<dbReference type="RefSeq" id="WP_154395936.1">
    <property type="nucleotide sequence ID" value="NZ_CP103185.1"/>
</dbReference>
<evidence type="ECO:0000313" key="3">
    <source>
        <dbReference type="Proteomes" id="UP000432516"/>
    </source>
</evidence>
<gene>
    <name evidence="2" type="ORF">GKD68_14620</name>
</gene>
<evidence type="ECO:0000256" key="1">
    <source>
        <dbReference type="ARBA" id="ARBA00006484"/>
    </source>
</evidence>
<dbReference type="InterPro" id="IPR050259">
    <property type="entry name" value="SDR"/>
</dbReference>
<reference evidence="2 3" key="1">
    <citation type="journal article" date="2019" name="Nat. Med.">
        <title>A library of human gut bacterial isolates paired with longitudinal multiomics data enables mechanistic microbiome research.</title>
        <authorList>
            <person name="Poyet M."/>
            <person name="Groussin M."/>
            <person name="Gibbons S.M."/>
            <person name="Avila-Pacheco J."/>
            <person name="Jiang X."/>
            <person name="Kearney S.M."/>
            <person name="Perrotta A.R."/>
            <person name="Berdy B."/>
            <person name="Zhao S."/>
            <person name="Lieberman T.D."/>
            <person name="Swanson P.K."/>
            <person name="Smith M."/>
            <person name="Roesemann S."/>
            <person name="Alexander J.E."/>
            <person name="Rich S.A."/>
            <person name="Livny J."/>
            <person name="Vlamakis H."/>
            <person name="Clish C."/>
            <person name="Bullock K."/>
            <person name="Deik A."/>
            <person name="Scott J."/>
            <person name="Pierce K.A."/>
            <person name="Xavier R.J."/>
            <person name="Alm E.J."/>
        </authorList>
    </citation>
    <scope>NUCLEOTIDE SEQUENCE [LARGE SCALE GENOMIC DNA]</scope>
    <source>
        <strain evidence="2 3">BIOML-A2</strain>
    </source>
</reference>
<dbReference type="InterPro" id="IPR020904">
    <property type="entry name" value="Sc_DH/Rdtase_CS"/>
</dbReference>
<protein>
    <submittedName>
        <fullName evidence="2">SDR family oxidoreductase</fullName>
    </submittedName>
</protein>
<comment type="similarity">
    <text evidence="1">Belongs to the short-chain dehydrogenases/reductases (SDR) family.</text>
</comment>
<dbReference type="PROSITE" id="PS00061">
    <property type="entry name" value="ADH_SHORT"/>
    <property type="match status" value="1"/>
</dbReference>
<name>A0A6I2NQY0_PARDI</name>
<dbReference type="PANTHER" id="PTHR42879">
    <property type="entry name" value="3-OXOACYL-(ACYL-CARRIER-PROTEIN) REDUCTASE"/>
    <property type="match status" value="1"/>
</dbReference>
<dbReference type="CDD" id="cd05233">
    <property type="entry name" value="SDR_c"/>
    <property type="match status" value="1"/>
</dbReference>
<dbReference type="GO" id="GO:0032787">
    <property type="term" value="P:monocarboxylic acid metabolic process"/>
    <property type="evidence" value="ECO:0007669"/>
    <property type="project" value="UniProtKB-ARBA"/>
</dbReference>